<sequence length="100" mass="11725">MTITFIILVSIIFFPMFQILCTMIITFIILVSMLFYLPVGILAHLSGKNNLFFSFAHLYWFLLKMTLCVWFARVVTDCQQEVRIRCSFSRVKENLFSGII</sequence>
<evidence type="ECO:0000313" key="2">
    <source>
        <dbReference type="EMBL" id="CAG6697120.1"/>
    </source>
</evidence>
<dbReference type="EMBL" id="HBUF01331891">
    <property type="protein sequence ID" value="CAG6697120.1"/>
    <property type="molecule type" value="Transcribed_RNA"/>
</dbReference>
<protein>
    <submittedName>
        <fullName evidence="2">Uncharacterized protein</fullName>
    </submittedName>
</protein>
<dbReference type="AlphaFoldDB" id="A0A8D8TYD4"/>
<feature type="transmembrane region" description="Helical" evidence="1">
    <location>
        <begin position="51"/>
        <end position="72"/>
    </location>
</feature>
<organism evidence="2">
    <name type="scientific">Cacopsylla melanoneura</name>
    <dbReference type="NCBI Taxonomy" id="428564"/>
    <lineage>
        <taxon>Eukaryota</taxon>
        <taxon>Metazoa</taxon>
        <taxon>Ecdysozoa</taxon>
        <taxon>Arthropoda</taxon>
        <taxon>Hexapoda</taxon>
        <taxon>Insecta</taxon>
        <taxon>Pterygota</taxon>
        <taxon>Neoptera</taxon>
        <taxon>Paraneoptera</taxon>
        <taxon>Hemiptera</taxon>
        <taxon>Sternorrhyncha</taxon>
        <taxon>Psylloidea</taxon>
        <taxon>Psyllidae</taxon>
        <taxon>Psyllinae</taxon>
        <taxon>Cacopsylla</taxon>
    </lineage>
</organism>
<evidence type="ECO:0000256" key="1">
    <source>
        <dbReference type="SAM" id="Phobius"/>
    </source>
</evidence>
<keyword evidence="1" id="KW-0472">Membrane</keyword>
<keyword evidence="1" id="KW-1133">Transmembrane helix</keyword>
<proteinExistence type="predicted"/>
<feature type="transmembrane region" description="Helical" evidence="1">
    <location>
        <begin position="6"/>
        <end position="39"/>
    </location>
</feature>
<keyword evidence="1" id="KW-0812">Transmembrane</keyword>
<name>A0A8D8TYD4_9HEMI</name>
<accession>A0A8D8TYD4</accession>
<reference evidence="2" key="1">
    <citation type="submission" date="2021-05" db="EMBL/GenBank/DDBJ databases">
        <authorList>
            <person name="Alioto T."/>
            <person name="Alioto T."/>
            <person name="Gomez Garrido J."/>
        </authorList>
    </citation>
    <scope>NUCLEOTIDE SEQUENCE</scope>
</reference>